<proteinExistence type="predicted"/>
<organism evidence="1">
    <name type="scientific">marine sediment metagenome</name>
    <dbReference type="NCBI Taxonomy" id="412755"/>
    <lineage>
        <taxon>unclassified sequences</taxon>
        <taxon>metagenomes</taxon>
        <taxon>ecological metagenomes</taxon>
    </lineage>
</organism>
<sequence length="93" mass="10451">MGLMDSLKTTRKPVDIVEMELLNHCLCHGTSFLSAKLLEEDYVLQVCQSAAGIYLGYMDDTGPISRDSDEYFPNLEAAQVALANHDWIQRMDP</sequence>
<accession>A0A0F9GRJ5</accession>
<protein>
    <submittedName>
        <fullName evidence="1">Uncharacterized protein</fullName>
    </submittedName>
</protein>
<name>A0A0F9GRJ5_9ZZZZ</name>
<dbReference type="EMBL" id="LAZR01025393">
    <property type="protein sequence ID" value="KKL72050.1"/>
    <property type="molecule type" value="Genomic_DNA"/>
</dbReference>
<comment type="caution">
    <text evidence="1">The sequence shown here is derived from an EMBL/GenBank/DDBJ whole genome shotgun (WGS) entry which is preliminary data.</text>
</comment>
<evidence type="ECO:0000313" key="1">
    <source>
        <dbReference type="EMBL" id="KKL72050.1"/>
    </source>
</evidence>
<reference evidence="1" key="1">
    <citation type="journal article" date="2015" name="Nature">
        <title>Complex archaea that bridge the gap between prokaryotes and eukaryotes.</title>
        <authorList>
            <person name="Spang A."/>
            <person name="Saw J.H."/>
            <person name="Jorgensen S.L."/>
            <person name="Zaremba-Niedzwiedzka K."/>
            <person name="Martijn J."/>
            <person name="Lind A.E."/>
            <person name="van Eijk R."/>
            <person name="Schleper C."/>
            <person name="Guy L."/>
            <person name="Ettema T.J."/>
        </authorList>
    </citation>
    <scope>NUCLEOTIDE SEQUENCE</scope>
</reference>
<gene>
    <name evidence="1" type="ORF">LCGC14_2088800</name>
</gene>
<dbReference type="AlphaFoldDB" id="A0A0F9GRJ5"/>